<dbReference type="Pfam" id="PF01243">
    <property type="entry name" value="PNPOx_N"/>
    <property type="match status" value="1"/>
</dbReference>
<evidence type="ECO:0000259" key="8">
    <source>
        <dbReference type="Pfam" id="PF01243"/>
    </source>
</evidence>
<dbReference type="InterPro" id="IPR011576">
    <property type="entry name" value="Pyridox_Oxase_N"/>
</dbReference>
<feature type="domain" description="Pyridoxamine 5'-phosphate oxidase N-terminal" evidence="8">
    <location>
        <begin position="39"/>
        <end position="146"/>
    </location>
</feature>
<dbReference type="PANTHER" id="PTHR10851:SF0">
    <property type="entry name" value="PYRIDOXINE-5'-PHOSPHATE OXIDASE"/>
    <property type="match status" value="1"/>
</dbReference>
<evidence type="ECO:0000313" key="11">
    <source>
        <dbReference type="Proteomes" id="UP000552241"/>
    </source>
</evidence>
<feature type="binding site" evidence="6">
    <location>
        <begin position="9"/>
        <end position="12"/>
    </location>
    <ligand>
        <name>substrate</name>
    </ligand>
</feature>
<comment type="similarity">
    <text evidence="1 5">Belongs to the pyridoxamine 5'-phosphate oxidase family.</text>
</comment>
<dbReference type="Proteomes" id="UP000552241">
    <property type="component" value="Unassembled WGS sequence"/>
</dbReference>
<feature type="domain" description="Pyridoxine 5'-phosphate oxidase dimerisation C-terminal" evidence="9">
    <location>
        <begin position="174"/>
        <end position="214"/>
    </location>
</feature>
<dbReference type="RefSeq" id="WP_182043195.1">
    <property type="nucleotide sequence ID" value="NZ_JACDZE010000001.1"/>
</dbReference>
<dbReference type="AlphaFoldDB" id="A0A838ZSE9"/>
<comment type="function">
    <text evidence="5">Catalyzes the oxidation of either pyridoxine 5'-phosphate (PNP) or pyridoxamine 5'-phosphate (PMP) into pyridoxal 5'-phosphate (PLP).</text>
</comment>
<comment type="pathway">
    <text evidence="5">Cofactor metabolism; pyridoxal 5'-phosphate salvage; pyridoxal 5'-phosphate from pyridoxamine 5'-phosphate: step 1/1.</text>
</comment>
<name>A0A838ZSE9_9FLAO</name>
<keyword evidence="2 5" id="KW-0285">Flavoprotein</keyword>
<evidence type="ECO:0000256" key="4">
    <source>
        <dbReference type="ARBA" id="ARBA00023002"/>
    </source>
</evidence>
<feature type="binding site" evidence="5 7">
    <location>
        <begin position="142"/>
        <end position="143"/>
    </location>
    <ligand>
        <name>FMN</name>
        <dbReference type="ChEBI" id="CHEBI:58210"/>
    </ligand>
</feature>
<dbReference type="SUPFAM" id="SSF50475">
    <property type="entry name" value="FMN-binding split barrel"/>
    <property type="match status" value="1"/>
</dbReference>
<dbReference type="GO" id="GO:0008615">
    <property type="term" value="P:pyridoxine biosynthetic process"/>
    <property type="evidence" value="ECO:0007669"/>
    <property type="project" value="UniProtKB-UniRule"/>
</dbReference>
<dbReference type="NCBIfam" id="NF004231">
    <property type="entry name" value="PRK05679.1"/>
    <property type="match status" value="1"/>
</dbReference>
<gene>
    <name evidence="5 10" type="primary">pdxH</name>
    <name evidence="10" type="ORF">HU137_07690</name>
</gene>
<evidence type="ECO:0000259" key="9">
    <source>
        <dbReference type="Pfam" id="PF10590"/>
    </source>
</evidence>
<dbReference type="InterPro" id="IPR019576">
    <property type="entry name" value="Pyridoxamine_oxidase_dimer_C"/>
</dbReference>
<keyword evidence="4 5" id="KW-0560">Oxidoreductase</keyword>
<dbReference type="PROSITE" id="PS01064">
    <property type="entry name" value="PYRIDOX_OXIDASE"/>
    <property type="match status" value="1"/>
</dbReference>
<dbReference type="PANTHER" id="PTHR10851">
    <property type="entry name" value="PYRIDOXINE-5-PHOSPHATE OXIDASE"/>
    <property type="match status" value="1"/>
</dbReference>
<feature type="binding site" evidence="5 7">
    <location>
        <position position="107"/>
    </location>
    <ligand>
        <name>FMN</name>
        <dbReference type="ChEBI" id="CHEBI:58210"/>
    </ligand>
</feature>
<evidence type="ECO:0000256" key="2">
    <source>
        <dbReference type="ARBA" id="ARBA00022630"/>
    </source>
</evidence>
<organism evidence="10 11">
    <name type="scientific">Moheibacter lacus</name>
    <dbReference type="NCBI Taxonomy" id="2745851"/>
    <lineage>
        <taxon>Bacteria</taxon>
        <taxon>Pseudomonadati</taxon>
        <taxon>Bacteroidota</taxon>
        <taxon>Flavobacteriia</taxon>
        <taxon>Flavobacteriales</taxon>
        <taxon>Weeksellaceae</taxon>
        <taxon>Moheibacter</taxon>
    </lineage>
</organism>
<feature type="binding site" evidence="5 6">
    <location>
        <begin position="193"/>
        <end position="195"/>
    </location>
    <ligand>
        <name>substrate</name>
    </ligand>
</feature>
<evidence type="ECO:0000313" key="10">
    <source>
        <dbReference type="EMBL" id="MBA5629649.1"/>
    </source>
</evidence>
<evidence type="ECO:0000256" key="1">
    <source>
        <dbReference type="ARBA" id="ARBA00007301"/>
    </source>
</evidence>
<feature type="binding site" evidence="5 7">
    <location>
        <position position="85"/>
    </location>
    <ligand>
        <name>FMN</name>
        <dbReference type="ChEBI" id="CHEBI:58210"/>
    </ligand>
</feature>
<sequence length="214" mass="24869">MKQDLSDKRKDYSRNFIDFSNLPENPLDMFNDWYDFATHSDQIAEPYAMSLATIGEDGFPRGRIVLLREVNHDGFIFYTNYDSQKGKSILGNQKVCLSFFWDKLEQQVIIKGLAEKIEARKSDDYFHKRPVESQIGALVSLQSSVIAMDADLGEEVKNLSREYAGKEVPRPENWGGYLVKPVEIEFWQGRPSRLHDRLRFSLNEGNWRKERLAP</sequence>
<reference evidence="10 11" key="1">
    <citation type="submission" date="2020-07" db="EMBL/GenBank/DDBJ databases">
        <title>Moheibacter lacus sp. nov., a member of the family Flavobacteriaceae isolated from freshwater lake sediment.</title>
        <authorList>
            <person name="Liu Y."/>
        </authorList>
    </citation>
    <scope>NUCLEOTIDE SEQUENCE [LARGE SCALE GENOMIC DNA]</scope>
    <source>
        <strain evidence="10 11">BDHS18</strain>
    </source>
</reference>
<feature type="binding site" evidence="5 7">
    <location>
        <position position="197"/>
    </location>
    <ligand>
        <name>FMN</name>
        <dbReference type="ChEBI" id="CHEBI:58210"/>
    </ligand>
</feature>
<feature type="binding site" evidence="5 7">
    <location>
        <position position="187"/>
    </location>
    <ligand>
        <name>FMN</name>
        <dbReference type="ChEBI" id="CHEBI:58210"/>
    </ligand>
</feature>
<evidence type="ECO:0000256" key="7">
    <source>
        <dbReference type="PIRSR" id="PIRSR000190-2"/>
    </source>
</evidence>
<feature type="binding site" evidence="5 6">
    <location>
        <position position="125"/>
    </location>
    <ligand>
        <name>substrate</name>
    </ligand>
</feature>
<dbReference type="InterPro" id="IPR019740">
    <property type="entry name" value="Pyridox_Oxase_CS"/>
</dbReference>
<comment type="caution">
    <text evidence="5">Lacks conserved residue(s) required for the propagation of feature annotation.</text>
</comment>
<comment type="catalytic activity">
    <reaction evidence="5">
        <text>pyridoxine 5'-phosphate + O2 = pyridoxal 5'-phosphate + H2O2</text>
        <dbReference type="Rhea" id="RHEA:15149"/>
        <dbReference type="ChEBI" id="CHEBI:15379"/>
        <dbReference type="ChEBI" id="CHEBI:16240"/>
        <dbReference type="ChEBI" id="CHEBI:58589"/>
        <dbReference type="ChEBI" id="CHEBI:597326"/>
        <dbReference type="EC" id="1.4.3.5"/>
    </reaction>
</comment>
<feature type="binding site" evidence="5">
    <location>
        <begin position="63"/>
        <end position="68"/>
    </location>
    <ligand>
        <name>FMN</name>
        <dbReference type="ChEBI" id="CHEBI:58210"/>
    </ligand>
</feature>
<dbReference type="InterPro" id="IPR000659">
    <property type="entry name" value="Pyridox_Oxase"/>
</dbReference>
<dbReference type="PIRSF" id="PIRSF000190">
    <property type="entry name" value="Pyd_amn-ph_oxd"/>
    <property type="match status" value="1"/>
</dbReference>
<feature type="binding site" evidence="5 6">
    <location>
        <position position="129"/>
    </location>
    <ligand>
        <name>substrate</name>
    </ligand>
</feature>
<dbReference type="EMBL" id="JACDZE010000001">
    <property type="protein sequence ID" value="MBA5629649.1"/>
    <property type="molecule type" value="Genomic_DNA"/>
</dbReference>
<feature type="binding site" evidence="5 6">
    <location>
        <position position="133"/>
    </location>
    <ligand>
        <name>substrate</name>
    </ligand>
</feature>
<dbReference type="GO" id="GO:0010181">
    <property type="term" value="F:FMN binding"/>
    <property type="evidence" value="ECO:0007669"/>
    <property type="project" value="UniProtKB-UniRule"/>
</dbReference>
<dbReference type="Pfam" id="PF10590">
    <property type="entry name" value="PNP_phzG_C"/>
    <property type="match status" value="1"/>
</dbReference>
<comment type="subunit">
    <text evidence="5">Homodimer.</text>
</comment>
<evidence type="ECO:0000256" key="6">
    <source>
        <dbReference type="PIRSR" id="PIRSR000190-1"/>
    </source>
</evidence>
<evidence type="ECO:0000256" key="5">
    <source>
        <dbReference type="HAMAP-Rule" id="MF_01629"/>
    </source>
</evidence>
<dbReference type="Gene3D" id="2.30.110.10">
    <property type="entry name" value="Electron Transport, Fmn-binding Protein, Chain A"/>
    <property type="match status" value="1"/>
</dbReference>
<dbReference type="UniPathway" id="UPA01068">
    <property type="reaction ID" value="UER00304"/>
</dbReference>
<dbReference type="NCBIfam" id="TIGR00558">
    <property type="entry name" value="pdxH"/>
    <property type="match status" value="1"/>
</dbReference>
<evidence type="ECO:0000256" key="3">
    <source>
        <dbReference type="ARBA" id="ARBA00022643"/>
    </source>
</evidence>
<comment type="caution">
    <text evidence="10">The sequence shown here is derived from an EMBL/GenBank/DDBJ whole genome shotgun (WGS) entry which is preliminary data.</text>
</comment>
<dbReference type="EC" id="1.4.3.5" evidence="5"/>
<keyword evidence="5" id="KW-0664">Pyridoxine biosynthesis</keyword>
<proteinExistence type="inferred from homology"/>
<keyword evidence="3 5" id="KW-0288">FMN</keyword>
<dbReference type="InterPro" id="IPR012349">
    <property type="entry name" value="Split_barrel_FMN-bd"/>
</dbReference>
<feature type="binding site" evidence="5 7">
    <location>
        <begin position="78"/>
        <end position="79"/>
    </location>
    <ligand>
        <name>FMN</name>
        <dbReference type="ChEBI" id="CHEBI:58210"/>
    </ligand>
</feature>
<accession>A0A838ZSE9</accession>
<comment type="pathway">
    <text evidence="5">Cofactor metabolism; pyridoxal 5'-phosphate salvage; pyridoxal 5'-phosphate from pyridoxine 5'-phosphate: step 1/1.</text>
</comment>
<keyword evidence="11" id="KW-1185">Reference proteome</keyword>
<dbReference type="HAMAP" id="MF_01629">
    <property type="entry name" value="PdxH"/>
    <property type="match status" value="1"/>
</dbReference>
<protein>
    <recommendedName>
        <fullName evidence="5">Pyridoxine/pyridoxamine 5'-phosphate oxidase</fullName>
        <ecNumber evidence="5">1.4.3.5</ecNumber>
    </recommendedName>
    <alternativeName>
        <fullName evidence="5">PNP/PMP oxidase</fullName>
        <shortName evidence="5">PNPOx</shortName>
    </alternativeName>
    <alternativeName>
        <fullName evidence="5">Pyridoxal 5'-phosphate synthase</fullName>
    </alternativeName>
</protein>
<comment type="cofactor">
    <cofactor evidence="5 7">
        <name>FMN</name>
        <dbReference type="ChEBI" id="CHEBI:58210"/>
    </cofactor>
    <text evidence="5 7">Binds 1 FMN per subunit.</text>
</comment>
<dbReference type="GO" id="GO:0004733">
    <property type="term" value="F:pyridoxamine phosphate oxidase activity"/>
    <property type="evidence" value="ECO:0007669"/>
    <property type="project" value="UniProtKB-UniRule"/>
</dbReference>
<feature type="binding site" evidence="5 6">
    <location>
        <position position="68"/>
    </location>
    <ligand>
        <name>substrate</name>
    </ligand>
</feature>
<comment type="catalytic activity">
    <reaction evidence="5">
        <text>pyridoxamine 5'-phosphate + O2 + H2O = pyridoxal 5'-phosphate + H2O2 + NH4(+)</text>
        <dbReference type="Rhea" id="RHEA:15817"/>
        <dbReference type="ChEBI" id="CHEBI:15377"/>
        <dbReference type="ChEBI" id="CHEBI:15379"/>
        <dbReference type="ChEBI" id="CHEBI:16240"/>
        <dbReference type="ChEBI" id="CHEBI:28938"/>
        <dbReference type="ChEBI" id="CHEBI:58451"/>
        <dbReference type="ChEBI" id="CHEBI:597326"/>
        <dbReference type="EC" id="1.4.3.5"/>
    </reaction>
</comment>